<gene>
    <name evidence="12" type="ORF">MEDL_18954</name>
</gene>
<feature type="compositionally biased region" description="Basic and acidic residues" evidence="9">
    <location>
        <begin position="636"/>
        <end position="650"/>
    </location>
</feature>
<reference evidence="12" key="1">
    <citation type="submission" date="2021-03" db="EMBL/GenBank/DDBJ databases">
        <authorList>
            <person name="Bekaert M."/>
        </authorList>
    </citation>
    <scope>NUCLEOTIDE SEQUENCE</scope>
</reference>
<feature type="transmembrane region" description="Helical" evidence="8">
    <location>
        <begin position="544"/>
        <end position="567"/>
    </location>
</feature>
<keyword evidence="5 8" id="KW-1133">Transmembrane helix</keyword>
<dbReference type="OrthoDB" id="6125972at2759"/>
<feature type="transmembrane region" description="Helical" evidence="8">
    <location>
        <begin position="321"/>
        <end position="343"/>
    </location>
</feature>
<dbReference type="SUPFAM" id="SSF103473">
    <property type="entry name" value="MFS general substrate transporter"/>
    <property type="match status" value="1"/>
</dbReference>
<dbReference type="InterPro" id="IPR004156">
    <property type="entry name" value="OATP"/>
</dbReference>
<evidence type="ECO:0000256" key="3">
    <source>
        <dbReference type="ARBA" id="ARBA00022475"/>
    </source>
</evidence>
<feature type="transmembrane region" description="Helical" evidence="8">
    <location>
        <begin position="160"/>
        <end position="186"/>
    </location>
</feature>
<dbReference type="Proteomes" id="UP000683360">
    <property type="component" value="Unassembled WGS sequence"/>
</dbReference>
<dbReference type="PANTHER" id="PTHR11388:SF100">
    <property type="entry name" value="SOLUTE CARRIER ORGANIC ANION TRANSPORTER FAMILY MEMBER 4A1"/>
    <property type="match status" value="1"/>
</dbReference>
<accession>A0A8S3R713</accession>
<comment type="caution">
    <text evidence="12">The sequence shown here is derived from an EMBL/GenBank/DDBJ whole genome shotgun (WGS) entry which is preliminary data.</text>
</comment>
<keyword evidence="13" id="KW-1185">Reference proteome</keyword>
<evidence type="ECO:0000256" key="2">
    <source>
        <dbReference type="ARBA" id="ARBA00009657"/>
    </source>
</evidence>
<evidence type="ECO:0000313" key="13">
    <source>
        <dbReference type="Proteomes" id="UP000683360"/>
    </source>
</evidence>
<dbReference type="PANTHER" id="PTHR11388">
    <property type="entry name" value="ORGANIC ANION TRANSPORTER"/>
    <property type="match status" value="1"/>
</dbReference>
<feature type="transmembrane region" description="Helical" evidence="8">
    <location>
        <begin position="597"/>
        <end position="618"/>
    </location>
</feature>
<dbReference type="GO" id="GO:0043252">
    <property type="term" value="P:sodium-independent organic anion transport"/>
    <property type="evidence" value="ECO:0007669"/>
    <property type="project" value="TreeGrafter"/>
</dbReference>
<feature type="region of interest" description="Disordered" evidence="9">
    <location>
        <begin position="628"/>
        <end position="650"/>
    </location>
</feature>
<keyword evidence="8" id="KW-0406">Ion transport</keyword>
<feature type="domain" description="Major facilitator superfamily (MFS) profile" evidence="10">
    <location>
        <begin position="31"/>
        <end position="619"/>
    </location>
</feature>
<dbReference type="Pfam" id="PF03137">
    <property type="entry name" value="OATP"/>
    <property type="match status" value="1"/>
</dbReference>
<dbReference type="AlphaFoldDB" id="A0A8S3R713"/>
<dbReference type="Gene3D" id="1.20.1250.20">
    <property type="entry name" value="MFS general substrate transporter like domains"/>
    <property type="match status" value="1"/>
</dbReference>
<dbReference type="NCBIfam" id="TIGR00805">
    <property type="entry name" value="oat"/>
    <property type="match status" value="1"/>
</dbReference>
<feature type="transmembrane region" description="Helical" evidence="8">
    <location>
        <begin position="391"/>
        <end position="410"/>
    </location>
</feature>
<feature type="transmembrane region" description="Helical" evidence="8">
    <location>
        <begin position="247"/>
        <end position="268"/>
    </location>
</feature>
<evidence type="ECO:0000259" key="10">
    <source>
        <dbReference type="PROSITE" id="PS50850"/>
    </source>
</evidence>
<dbReference type="InterPro" id="IPR036259">
    <property type="entry name" value="MFS_trans_sf"/>
</dbReference>
<keyword evidence="4 8" id="KW-0812">Transmembrane</keyword>
<feature type="transmembrane region" description="Helical" evidence="8">
    <location>
        <begin position="31"/>
        <end position="56"/>
    </location>
</feature>
<evidence type="ECO:0000256" key="6">
    <source>
        <dbReference type="ARBA" id="ARBA00023136"/>
    </source>
</evidence>
<evidence type="ECO:0000259" key="11">
    <source>
        <dbReference type="PROSITE" id="PS51465"/>
    </source>
</evidence>
<evidence type="ECO:0000256" key="9">
    <source>
        <dbReference type="SAM" id="MobiDB-lite"/>
    </source>
</evidence>
<comment type="similarity">
    <text evidence="2 8">Belongs to the organo anion transporter (TC 2.A.60) family.</text>
</comment>
<dbReference type="SUPFAM" id="SSF100895">
    <property type="entry name" value="Kazal-type serine protease inhibitors"/>
    <property type="match status" value="1"/>
</dbReference>
<evidence type="ECO:0000313" key="12">
    <source>
        <dbReference type="EMBL" id="CAG2204508.1"/>
    </source>
</evidence>
<evidence type="ECO:0000256" key="1">
    <source>
        <dbReference type="ARBA" id="ARBA00004651"/>
    </source>
</evidence>
<feature type="transmembrane region" description="Helical" evidence="8">
    <location>
        <begin position="355"/>
        <end position="379"/>
    </location>
</feature>
<dbReference type="EMBL" id="CAJPWZ010000960">
    <property type="protein sequence ID" value="CAG2204508.1"/>
    <property type="molecule type" value="Genomic_DNA"/>
</dbReference>
<organism evidence="12 13">
    <name type="scientific">Mytilus edulis</name>
    <name type="common">Blue mussel</name>
    <dbReference type="NCBI Taxonomy" id="6550"/>
    <lineage>
        <taxon>Eukaryota</taxon>
        <taxon>Metazoa</taxon>
        <taxon>Spiralia</taxon>
        <taxon>Lophotrochozoa</taxon>
        <taxon>Mollusca</taxon>
        <taxon>Bivalvia</taxon>
        <taxon>Autobranchia</taxon>
        <taxon>Pteriomorphia</taxon>
        <taxon>Mytilida</taxon>
        <taxon>Mytiloidea</taxon>
        <taxon>Mytilidae</taxon>
        <taxon>Mytilinae</taxon>
        <taxon>Mytilus</taxon>
    </lineage>
</organism>
<feature type="transmembrane region" description="Helical" evidence="8">
    <location>
        <begin position="198"/>
        <end position="217"/>
    </location>
</feature>
<sequence>MVADQNEDRRYGCGPMKSGCIQRLNSIRWHVFWQCIFNFFEGFIVNGVVNVIIPALEKRYELSSSKSAIIASANDFGAFVLLIFIGYFGERRHKPKLMGAGILLMAFGCLVFSLPQFIGEKYAYTISDSSKNGSDNLCSTSNTTSSCSSDVDDIKEYFKAYYALFIVGQMLLGIGAVPMFTIGLSYIDENCKQKLTSFYIGLTFCSAAVGVAIGYIVGGNVLNVFVDVDKIDIANLPLTSSDPQWVGAWWIGIIIAVPAFILVAFPILGYPRRLPGYEELQKQRQSEAYDNDAEEITAQASFGKNWKDFPRSFLLLIKNPTYVFICLGSVCETLLIGGTATFGAKIIKEFFNVDLATAGTIMGAITIPGSGGGMIFGGYMVKRLNLKLRGIIYLCCISIGLAALLGPSFLASCPSQPLAGVSEAYKVQSGTSLIAGCNNDCGCTTAGFEPICDQNKTVYFSPCHAGCTEAIITNGTKSYMNCDCISSAQNTVLAVSGSCSDKCNWFYVFCVLLFLIMWFTFSTMSPIVTAIFRCVPHDQRSFAIGLQLLLVRLLGTTPGPIFLGAIIDSSCDVWQDTCGEQGSCWIYNKTDLGLRIMVWWICLKVLGFIFLFLAAKFYKPRKESTDIQVSQPESVEEPKLYDKEKELTKL</sequence>
<comment type="subcellular location">
    <subcellularLocation>
        <location evidence="1 8">Cell membrane</location>
        <topology evidence="1 8">Multi-pass membrane protein</topology>
    </subcellularLocation>
</comment>
<proteinExistence type="inferred from homology"/>
<keyword evidence="3" id="KW-1003">Cell membrane</keyword>
<evidence type="ECO:0000256" key="8">
    <source>
        <dbReference type="RuleBase" id="RU362056"/>
    </source>
</evidence>
<feature type="transmembrane region" description="Helical" evidence="8">
    <location>
        <begin position="68"/>
        <end position="88"/>
    </location>
</feature>
<dbReference type="PROSITE" id="PS50850">
    <property type="entry name" value="MFS"/>
    <property type="match status" value="1"/>
</dbReference>
<dbReference type="GO" id="GO:0006811">
    <property type="term" value="P:monoatomic ion transport"/>
    <property type="evidence" value="ECO:0007669"/>
    <property type="project" value="UniProtKB-KW"/>
</dbReference>
<protein>
    <recommendedName>
        <fullName evidence="8">Solute carrier organic anion transporter family member</fullName>
    </recommendedName>
</protein>
<dbReference type="InterPro" id="IPR020846">
    <property type="entry name" value="MFS_dom"/>
</dbReference>
<evidence type="ECO:0000256" key="5">
    <source>
        <dbReference type="ARBA" id="ARBA00022989"/>
    </source>
</evidence>
<keyword evidence="6 8" id="KW-0472">Membrane</keyword>
<dbReference type="PROSITE" id="PS51465">
    <property type="entry name" value="KAZAL_2"/>
    <property type="match status" value="1"/>
</dbReference>
<dbReference type="InterPro" id="IPR002350">
    <property type="entry name" value="Kazal_dom"/>
</dbReference>
<keyword evidence="8" id="KW-0813">Transport</keyword>
<keyword evidence="7" id="KW-1015">Disulfide bond</keyword>
<evidence type="ECO:0000256" key="4">
    <source>
        <dbReference type="ARBA" id="ARBA00022692"/>
    </source>
</evidence>
<name>A0A8S3R713_MYTED</name>
<dbReference type="GO" id="GO:0015347">
    <property type="term" value="F:sodium-independent organic anion transmembrane transporter activity"/>
    <property type="evidence" value="ECO:0007669"/>
    <property type="project" value="TreeGrafter"/>
</dbReference>
<feature type="transmembrane region" description="Helical" evidence="8">
    <location>
        <begin position="100"/>
        <end position="118"/>
    </location>
</feature>
<dbReference type="InterPro" id="IPR036058">
    <property type="entry name" value="Kazal_dom_sf"/>
</dbReference>
<evidence type="ECO:0000256" key="7">
    <source>
        <dbReference type="ARBA" id="ARBA00023157"/>
    </source>
</evidence>
<feature type="domain" description="Kazal-like" evidence="11">
    <location>
        <begin position="431"/>
        <end position="483"/>
    </location>
</feature>
<feature type="transmembrane region" description="Helical" evidence="8">
    <location>
        <begin position="505"/>
        <end position="532"/>
    </location>
</feature>
<dbReference type="GO" id="GO:0016323">
    <property type="term" value="C:basolateral plasma membrane"/>
    <property type="evidence" value="ECO:0007669"/>
    <property type="project" value="TreeGrafter"/>
</dbReference>